<dbReference type="InterPro" id="IPR035979">
    <property type="entry name" value="RBD_domain_sf"/>
</dbReference>
<evidence type="ECO:0000256" key="3">
    <source>
        <dbReference type="SAM" id="MobiDB-lite"/>
    </source>
</evidence>
<dbReference type="InterPro" id="IPR012677">
    <property type="entry name" value="Nucleotide-bd_a/b_plait_sf"/>
</dbReference>
<feature type="compositionally biased region" description="Gly residues" evidence="3">
    <location>
        <begin position="290"/>
        <end position="308"/>
    </location>
</feature>
<dbReference type="PROSITE" id="PS50102">
    <property type="entry name" value="RRM"/>
    <property type="match status" value="2"/>
</dbReference>
<evidence type="ECO:0000256" key="1">
    <source>
        <dbReference type="ARBA" id="ARBA00022884"/>
    </source>
</evidence>
<feature type="compositionally biased region" description="Polar residues" evidence="3">
    <location>
        <begin position="26"/>
        <end position="35"/>
    </location>
</feature>
<organism evidence="5 6">
    <name type="scientific">Platanthera guangdongensis</name>
    <dbReference type="NCBI Taxonomy" id="2320717"/>
    <lineage>
        <taxon>Eukaryota</taxon>
        <taxon>Viridiplantae</taxon>
        <taxon>Streptophyta</taxon>
        <taxon>Embryophyta</taxon>
        <taxon>Tracheophyta</taxon>
        <taxon>Spermatophyta</taxon>
        <taxon>Magnoliopsida</taxon>
        <taxon>Liliopsida</taxon>
        <taxon>Asparagales</taxon>
        <taxon>Orchidaceae</taxon>
        <taxon>Orchidoideae</taxon>
        <taxon>Orchideae</taxon>
        <taxon>Orchidinae</taxon>
        <taxon>Platanthera</taxon>
    </lineage>
</organism>
<feature type="compositionally biased region" description="Gly residues" evidence="3">
    <location>
        <begin position="341"/>
        <end position="353"/>
    </location>
</feature>
<dbReference type="InterPro" id="IPR000504">
    <property type="entry name" value="RRM_dom"/>
</dbReference>
<feature type="region of interest" description="Disordered" evidence="3">
    <location>
        <begin position="1"/>
        <end position="97"/>
    </location>
</feature>
<feature type="compositionally biased region" description="Basic and acidic residues" evidence="3">
    <location>
        <begin position="175"/>
        <end position="184"/>
    </location>
</feature>
<proteinExistence type="predicted"/>
<evidence type="ECO:0000313" key="6">
    <source>
        <dbReference type="Proteomes" id="UP001412067"/>
    </source>
</evidence>
<feature type="region of interest" description="Disordered" evidence="3">
    <location>
        <begin position="175"/>
        <end position="201"/>
    </location>
</feature>
<reference evidence="5 6" key="1">
    <citation type="journal article" date="2022" name="Nat. Plants">
        <title>Genomes of leafy and leafless Platanthera orchids illuminate the evolution of mycoheterotrophy.</title>
        <authorList>
            <person name="Li M.H."/>
            <person name="Liu K.W."/>
            <person name="Li Z."/>
            <person name="Lu H.C."/>
            <person name="Ye Q.L."/>
            <person name="Zhang D."/>
            <person name="Wang J.Y."/>
            <person name="Li Y.F."/>
            <person name="Zhong Z.M."/>
            <person name="Liu X."/>
            <person name="Yu X."/>
            <person name="Liu D.K."/>
            <person name="Tu X.D."/>
            <person name="Liu B."/>
            <person name="Hao Y."/>
            <person name="Liao X.Y."/>
            <person name="Jiang Y.T."/>
            <person name="Sun W.H."/>
            <person name="Chen J."/>
            <person name="Chen Y.Q."/>
            <person name="Ai Y."/>
            <person name="Zhai J.W."/>
            <person name="Wu S.S."/>
            <person name="Zhou Z."/>
            <person name="Hsiao Y.Y."/>
            <person name="Wu W.L."/>
            <person name="Chen Y.Y."/>
            <person name="Lin Y.F."/>
            <person name="Hsu J.L."/>
            <person name="Li C.Y."/>
            <person name="Wang Z.W."/>
            <person name="Zhao X."/>
            <person name="Zhong W.Y."/>
            <person name="Ma X.K."/>
            <person name="Ma L."/>
            <person name="Huang J."/>
            <person name="Chen G.Z."/>
            <person name="Huang M.Z."/>
            <person name="Huang L."/>
            <person name="Peng D.H."/>
            <person name="Luo Y.B."/>
            <person name="Zou S.Q."/>
            <person name="Chen S.P."/>
            <person name="Lan S."/>
            <person name="Tsai W.C."/>
            <person name="Van de Peer Y."/>
            <person name="Liu Z.J."/>
        </authorList>
    </citation>
    <scope>NUCLEOTIDE SEQUENCE [LARGE SCALE GENOMIC DNA]</scope>
    <source>
        <strain evidence="5">Lor288</strain>
    </source>
</reference>
<keyword evidence="6" id="KW-1185">Reference proteome</keyword>
<evidence type="ECO:0000259" key="4">
    <source>
        <dbReference type="PROSITE" id="PS50102"/>
    </source>
</evidence>
<dbReference type="Pfam" id="PF00076">
    <property type="entry name" value="RRM_1"/>
    <property type="match status" value="2"/>
</dbReference>
<dbReference type="Gene3D" id="3.30.70.330">
    <property type="match status" value="2"/>
</dbReference>
<feature type="region of interest" description="Disordered" evidence="3">
    <location>
        <begin position="278"/>
        <end position="364"/>
    </location>
</feature>
<feature type="compositionally biased region" description="Polar residues" evidence="3">
    <location>
        <begin position="87"/>
        <end position="97"/>
    </location>
</feature>
<gene>
    <name evidence="5" type="ORF">KSP40_PGU015955</name>
</gene>
<dbReference type="EMBL" id="JBBWWR010000001">
    <property type="protein sequence ID" value="KAK8971313.1"/>
    <property type="molecule type" value="Genomic_DNA"/>
</dbReference>
<dbReference type="PANTHER" id="PTHR23236">
    <property type="entry name" value="EUKARYOTIC TRANSLATION INITIATION FACTOR 4B/4H"/>
    <property type="match status" value="1"/>
</dbReference>
<sequence>MESSSDEDEDDSEESSDEEPPKALPNKTTKQPTQASSDDSSEEDSSDESEDEQPVKKPAKKDTDVKMKDVSIDQSAKKFDKKGEKTPGNQSAASGSKTLFVGNLSYDITDDDIFEFFKEAAEVADVRLSRNEEGEFKGYGHVEFATAEEAQKAMNTLNGHEFAGRQVRLDFARERGEKGEKGDRGSYTPNSGSFQKGGQKGPAHTIFVKGFDTSVEMNQLQSSLEEFFGSCGEITRMSLPRDYETGVSKGIGYIDFKDSSAFSKALELSGSELGGYSLTVGEAKPRDPGFSGGRGGGRDGGWSGGRSGGRGRDGGRGGGGRRGGRDGGGWRGRGGDRGRGGRGGGGRFGGGATSQGKKTTFGDD</sequence>
<feature type="domain" description="RRM" evidence="4">
    <location>
        <begin position="204"/>
        <end position="285"/>
    </location>
</feature>
<dbReference type="SMART" id="SM00360">
    <property type="entry name" value="RRM"/>
    <property type="match status" value="2"/>
</dbReference>
<keyword evidence="1 2" id="KW-0694">RNA-binding</keyword>
<feature type="compositionally biased region" description="Acidic residues" evidence="3">
    <location>
        <begin position="39"/>
        <end position="52"/>
    </location>
</feature>
<feature type="domain" description="RRM" evidence="4">
    <location>
        <begin position="97"/>
        <end position="174"/>
    </location>
</feature>
<name>A0ABR2N5A8_9ASPA</name>
<accession>A0ABR2N5A8</accession>
<feature type="compositionally biased region" description="Basic and acidic residues" evidence="3">
    <location>
        <begin position="60"/>
        <end position="85"/>
    </location>
</feature>
<feature type="compositionally biased region" description="Polar residues" evidence="3">
    <location>
        <begin position="187"/>
        <end position="196"/>
    </location>
</feature>
<feature type="compositionally biased region" description="Gly residues" evidence="3">
    <location>
        <begin position="316"/>
        <end position="332"/>
    </location>
</feature>
<comment type="caution">
    <text evidence="5">The sequence shown here is derived from an EMBL/GenBank/DDBJ whole genome shotgun (WGS) entry which is preliminary data.</text>
</comment>
<protein>
    <submittedName>
        <fullName evidence="5">Nucleolin 2</fullName>
    </submittedName>
</protein>
<dbReference type="PANTHER" id="PTHR23236:SF11">
    <property type="entry name" value="EUKARYOTIC TRANSLATION INITIATION FACTOR 4H"/>
    <property type="match status" value="1"/>
</dbReference>
<dbReference type="Proteomes" id="UP001412067">
    <property type="component" value="Unassembled WGS sequence"/>
</dbReference>
<evidence type="ECO:0000313" key="5">
    <source>
        <dbReference type="EMBL" id="KAK8971313.1"/>
    </source>
</evidence>
<evidence type="ECO:0000256" key="2">
    <source>
        <dbReference type="PROSITE-ProRule" id="PRU00176"/>
    </source>
</evidence>
<feature type="compositionally biased region" description="Acidic residues" evidence="3">
    <location>
        <begin position="1"/>
        <end position="18"/>
    </location>
</feature>
<dbReference type="SUPFAM" id="SSF54928">
    <property type="entry name" value="RNA-binding domain, RBD"/>
    <property type="match status" value="2"/>
</dbReference>